<keyword evidence="2" id="KW-1133">Transmembrane helix</keyword>
<feature type="compositionally biased region" description="Polar residues" evidence="1">
    <location>
        <begin position="173"/>
        <end position="197"/>
    </location>
</feature>
<dbReference type="Proteomes" id="UP000887577">
    <property type="component" value="Unplaced"/>
</dbReference>
<evidence type="ECO:0000256" key="1">
    <source>
        <dbReference type="SAM" id="MobiDB-lite"/>
    </source>
</evidence>
<evidence type="ECO:0000313" key="3">
    <source>
        <dbReference type="Proteomes" id="UP000887577"/>
    </source>
</evidence>
<keyword evidence="2" id="KW-0472">Membrane</keyword>
<accession>A0A914YJD4</accession>
<dbReference type="AlphaFoldDB" id="A0A914YJD4"/>
<feature type="region of interest" description="Disordered" evidence="1">
    <location>
        <begin position="171"/>
        <end position="197"/>
    </location>
</feature>
<proteinExistence type="predicted"/>
<dbReference type="WBParaSite" id="PSU_v2.g18967.t1">
    <property type="protein sequence ID" value="PSU_v2.g18967.t1"/>
    <property type="gene ID" value="PSU_v2.g18967"/>
</dbReference>
<evidence type="ECO:0000256" key="2">
    <source>
        <dbReference type="SAM" id="Phobius"/>
    </source>
</evidence>
<keyword evidence="3" id="KW-1185">Reference proteome</keyword>
<keyword evidence="2" id="KW-0812">Transmembrane</keyword>
<reference evidence="4" key="1">
    <citation type="submission" date="2022-11" db="UniProtKB">
        <authorList>
            <consortium name="WormBaseParasite"/>
        </authorList>
    </citation>
    <scope>IDENTIFICATION</scope>
</reference>
<sequence>MLEIITRDYISYGNLYNVLFLLFVIIVLYLAWLTTCISPLDYRIWVSQIFSYDTHRLVQVHNVSRPNRRHIFWRSPFTVNSSPHISTLVIVQRPAEINYPYTRNVPFNFFDEPDTDNPDTEQQSQIINYISDTIESQYFENDLEDNPVITSPNPPAEDSNRWRALAEIVQQAHIRNSGNTNDSSTEEQPPHTFSTGT</sequence>
<organism evidence="3 4">
    <name type="scientific">Panagrolaimus superbus</name>
    <dbReference type="NCBI Taxonomy" id="310955"/>
    <lineage>
        <taxon>Eukaryota</taxon>
        <taxon>Metazoa</taxon>
        <taxon>Ecdysozoa</taxon>
        <taxon>Nematoda</taxon>
        <taxon>Chromadorea</taxon>
        <taxon>Rhabditida</taxon>
        <taxon>Tylenchina</taxon>
        <taxon>Panagrolaimomorpha</taxon>
        <taxon>Panagrolaimoidea</taxon>
        <taxon>Panagrolaimidae</taxon>
        <taxon>Panagrolaimus</taxon>
    </lineage>
</organism>
<evidence type="ECO:0000313" key="4">
    <source>
        <dbReference type="WBParaSite" id="PSU_v2.g18967.t1"/>
    </source>
</evidence>
<name>A0A914YJD4_9BILA</name>
<feature type="transmembrane region" description="Helical" evidence="2">
    <location>
        <begin position="12"/>
        <end position="32"/>
    </location>
</feature>
<protein>
    <submittedName>
        <fullName evidence="4">ATP synthase F0 subunit 8</fullName>
    </submittedName>
</protein>